<evidence type="ECO:0000313" key="2">
    <source>
        <dbReference type="Proteomes" id="UP000727407"/>
    </source>
</evidence>
<reference evidence="1" key="1">
    <citation type="submission" date="2020-07" db="EMBL/GenBank/DDBJ databases">
        <title>Clarias magur genome sequencing, assembly and annotation.</title>
        <authorList>
            <person name="Kushwaha B."/>
            <person name="Kumar R."/>
            <person name="Das P."/>
            <person name="Joshi C.G."/>
            <person name="Kumar D."/>
            <person name="Nagpure N.S."/>
            <person name="Pandey M."/>
            <person name="Agarwal S."/>
            <person name="Srivastava S."/>
            <person name="Singh M."/>
            <person name="Sahoo L."/>
            <person name="Jayasankar P."/>
            <person name="Meher P.K."/>
            <person name="Koringa P.G."/>
            <person name="Iquebal M.A."/>
            <person name="Das S.P."/>
            <person name="Bit A."/>
            <person name="Patnaik S."/>
            <person name="Patel N."/>
            <person name="Shah T.M."/>
            <person name="Hinsu A."/>
            <person name="Jena J.K."/>
        </authorList>
    </citation>
    <scope>NUCLEOTIDE SEQUENCE</scope>
    <source>
        <strain evidence="1">CIFAMagur01</strain>
        <tissue evidence="1">Testis</tissue>
    </source>
</reference>
<dbReference type="Proteomes" id="UP000727407">
    <property type="component" value="Unassembled WGS sequence"/>
</dbReference>
<keyword evidence="2" id="KW-1185">Reference proteome</keyword>
<proteinExistence type="predicted"/>
<protein>
    <submittedName>
        <fullName evidence="1">Protein insensitive</fullName>
    </submittedName>
</protein>
<feature type="non-terminal residue" evidence="1">
    <location>
        <position position="1"/>
    </location>
</feature>
<dbReference type="EMBL" id="QNUK01000080">
    <property type="protein sequence ID" value="KAF5903036.1"/>
    <property type="molecule type" value="Genomic_DNA"/>
</dbReference>
<dbReference type="Gene3D" id="1.10.10.2590">
    <property type="entry name" value="BEN domain"/>
    <property type="match status" value="1"/>
</dbReference>
<gene>
    <name evidence="1" type="ORF">DAT39_007226</name>
</gene>
<dbReference type="OrthoDB" id="8186171at2759"/>
<dbReference type="AlphaFoldDB" id="A0A8J4UBU9"/>
<sequence>HTLPGSTVTVPKRAFLRLNRTLMSIFAQELSVLVFTKKVLVQSTLTGNCRKGAPKRQLDIAKVQAIT</sequence>
<name>A0A8J4UBU9_CLAMG</name>
<organism evidence="1 2">
    <name type="scientific">Clarias magur</name>
    <name type="common">Asian catfish</name>
    <name type="synonym">Macropteronotus magur</name>
    <dbReference type="NCBI Taxonomy" id="1594786"/>
    <lineage>
        <taxon>Eukaryota</taxon>
        <taxon>Metazoa</taxon>
        <taxon>Chordata</taxon>
        <taxon>Craniata</taxon>
        <taxon>Vertebrata</taxon>
        <taxon>Euteleostomi</taxon>
        <taxon>Actinopterygii</taxon>
        <taxon>Neopterygii</taxon>
        <taxon>Teleostei</taxon>
        <taxon>Ostariophysi</taxon>
        <taxon>Siluriformes</taxon>
        <taxon>Clariidae</taxon>
        <taxon>Clarias</taxon>
    </lineage>
</organism>
<comment type="caution">
    <text evidence="1">The sequence shown here is derived from an EMBL/GenBank/DDBJ whole genome shotgun (WGS) entry which is preliminary data.</text>
</comment>
<evidence type="ECO:0000313" key="1">
    <source>
        <dbReference type="EMBL" id="KAF5903036.1"/>
    </source>
</evidence>
<accession>A0A8J4UBU9</accession>
<feature type="non-terminal residue" evidence="1">
    <location>
        <position position="67"/>
    </location>
</feature>